<accession>A0A149R266</accession>
<evidence type="ECO:0000313" key="1">
    <source>
        <dbReference type="EMBL" id="KXV03645.1"/>
    </source>
</evidence>
<name>A0A149R266_9PROT</name>
<sequence>MPAEEEFIRHQRGKWSMTGVPHKGWTCVDIEDLGEPQTECEMCESQTIRYVHHMEHPDYSGGLTVGCVCAGHMEGSLVAAREREATMRSRTGKRARWLSRVWKTSAKGNPTIKADGFRVTVYERGGGYAATIAAVDGSRVQHARRNFPTVSRAKLAAFDHITRLLSQAHQ</sequence>
<gene>
    <name evidence="1" type="ORF">AD929_00560</name>
</gene>
<dbReference type="PATRIC" id="fig|442.7.peg.3535"/>
<comment type="caution">
    <text evidence="1">The sequence shown here is derived from an EMBL/GenBank/DDBJ whole genome shotgun (WGS) entry which is preliminary data.</text>
</comment>
<dbReference type="EMBL" id="LHZB01000052">
    <property type="protein sequence ID" value="KXV03645.1"/>
    <property type="molecule type" value="Genomic_DNA"/>
</dbReference>
<protein>
    <submittedName>
        <fullName evidence="1">Uncharacterized protein</fullName>
    </submittedName>
</protein>
<dbReference type="RefSeq" id="WP_062493487.1">
    <property type="nucleotide sequence ID" value="NZ_LHZB01000052.1"/>
</dbReference>
<dbReference type="AlphaFoldDB" id="A0A149R266"/>
<reference evidence="1 2" key="1">
    <citation type="submission" date="2015-06" db="EMBL/GenBank/DDBJ databases">
        <title>Improved classification and identification of acetic acid bacteria using matrix-assisted laser desorption/ionization time-of-flight mass spectrometry; Gluconobacter nephelii and Gluconobacter uchimurae are later heterotypic synonyms of Gluconobacter japonicus and Gluconobacter oxydans, respectively.</title>
        <authorList>
            <person name="Li L."/>
            <person name="Cleenwerck I."/>
            <person name="De Vuyst L."/>
            <person name="Vandamme P."/>
        </authorList>
    </citation>
    <scope>NUCLEOTIDE SEQUENCE [LARGE SCALE GENOMIC DNA]</scope>
    <source>
        <strain evidence="1 2">LMG 1764</strain>
    </source>
</reference>
<proteinExistence type="predicted"/>
<organism evidence="1 2">
    <name type="scientific">Gluconobacter potus</name>
    <dbReference type="NCBI Taxonomy" id="2724927"/>
    <lineage>
        <taxon>Bacteria</taxon>
        <taxon>Pseudomonadati</taxon>
        <taxon>Pseudomonadota</taxon>
        <taxon>Alphaproteobacteria</taxon>
        <taxon>Acetobacterales</taxon>
        <taxon>Acetobacteraceae</taxon>
        <taxon>Gluconobacter</taxon>
    </lineage>
</organism>
<evidence type="ECO:0000313" key="2">
    <source>
        <dbReference type="Proteomes" id="UP000075573"/>
    </source>
</evidence>
<dbReference type="Proteomes" id="UP000075573">
    <property type="component" value="Unassembled WGS sequence"/>
</dbReference>